<reference evidence="2 3" key="1">
    <citation type="journal article" date="2024" name="Ann. Entomol. Soc. Am.">
        <title>Genomic analyses of the southern and eastern yellowjacket wasps (Hymenoptera: Vespidae) reveal evolutionary signatures of social life.</title>
        <authorList>
            <person name="Catto M.A."/>
            <person name="Caine P.B."/>
            <person name="Orr S.E."/>
            <person name="Hunt B.G."/>
            <person name="Goodisman M.A.D."/>
        </authorList>
    </citation>
    <scope>NUCLEOTIDE SEQUENCE [LARGE SCALE GENOMIC DNA]</scope>
    <source>
        <strain evidence="2">232</strain>
        <tissue evidence="2">Head and thorax</tissue>
    </source>
</reference>
<evidence type="ECO:0000256" key="1">
    <source>
        <dbReference type="SAM" id="MobiDB-lite"/>
    </source>
</evidence>
<gene>
    <name evidence="2" type="ORF">V1477_005879</name>
</gene>
<dbReference type="EMBL" id="JAYRBN010000039">
    <property type="protein sequence ID" value="KAL2745961.1"/>
    <property type="molecule type" value="Genomic_DNA"/>
</dbReference>
<keyword evidence="3" id="KW-1185">Reference proteome</keyword>
<organism evidence="2 3">
    <name type="scientific">Vespula maculifrons</name>
    <name type="common">Eastern yellow jacket</name>
    <name type="synonym">Wasp</name>
    <dbReference type="NCBI Taxonomy" id="7453"/>
    <lineage>
        <taxon>Eukaryota</taxon>
        <taxon>Metazoa</taxon>
        <taxon>Ecdysozoa</taxon>
        <taxon>Arthropoda</taxon>
        <taxon>Hexapoda</taxon>
        <taxon>Insecta</taxon>
        <taxon>Pterygota</taxon>
        <taxon>Neoptera</taxon>
        <taxon>Endopterygota</taxon>
        <taxon>Hymenoptera</taxon>
        <taxon>Apocrita</taxon>
        <taxon>Aculeata</taxon>
        <taxon>Vespoidea</taxon>
        <taxon>Vespidae</taxon>
        <taxon>Vespinae</taxon>
        <taxon>Vespula</taxon>
    </lineage>
</organism>
<evidence type="ECO:0000313" key="2">
    <source>
        <dbReference type="EMBL" id="KAL2745961.1"/>
    </source>
</evidence>
<dbReference type="Proteomes" id="UP001607303">
    <property type="component" value="Unassembled WGS sequence"/>
</dbReference>
<sequence length="84" mass="9577">MKRFESLLKQLDDFNFRMMIESFGTFDINNTQEEENTQPAMPPFDFLSIIRVTTVTEVDHHLESGSSAKEDDDNAVADAMESLS</sequence>
<feature type="region of interest" description="Disordered" evidence="1">
    <location>
        <begin position="62"/>
        <end position="84"/>
    </location>
</feature>
<accession>A0ABD2CLI7</accession>
<proteinExistence type="predicted"/>
<comment type="caution">
    <text evidence="2">The sequence shown here is derived from an EMBL/GenBank/DDBJ whole genome shotgun (WGS) entry which is preliminary data.</text>
</comment>
<evidence type="ECO:0000313" key="3">
    <source>
        <dbReference type="Proteomes" id="UP001607303"/>
    </source>
</evidence>
<protein>
    <submittedName>
        <fullName evidence="2">Uncharacterized protein</fullName>
    </submittedName>
</protein>
<name>A0ABD2CLI7_VESMC</name>
<dbReference type="AlphaFoldDB" id="A0ABD2CLI7"/>